<feature type="repeat" description="PPR" evidence="1">
    <location>
        <begin position="560"/>
        <end position="594"/>
    </location>
</feature>
<dbReference type="PANTHER" id="PTHR47934:SF6">
    <property type="entry name" value="MITOCHONDRIAL GROUP I INTRON SPLICING FACTOR CCM1-RELATED"/>
    <property type="match status" value="1"/>
</dbReference>
<organism evidence="2 4">
    <name type="scientific">Strigomonas culicis</name>
    <dbReference type="NCBI Taxonomy" id="28005"/>
    <lineage>
        <taxon>Eukaryota</taxon>
        <taxon>Discoba</taxon>
        <taxon>Euglenozoa</taxon>
        <taxon>Kinetoplastea</taxon>
        <taxon>Metakinetoplastina</taxon>
        <taxon>Trypanosomatida</taxon>
        <taxon>Trypanosomatidae</taxon>
        <taxon>Strigomonadinae</taxon>
        <taxon>Strigomonas</taxon>
    </lineage>
</organism>
<dbReference type="PANTHER" id="PTHR47934">
    <property type="entry name" value="PENTATRICOPEPTIDE REPEAT-CONTAINING PROTEIN PET309, MITOCHONDRIAL"/>
    <property type="match status" value="1"/>
</dbReference>
<comment type="caution">
    <text evidence="2">The sequence shown here is derived from an EMBL/GenBank/DDBJ whole genome shotgun (WGS) entry which is preliminary data.</text>
</comment>
<accession>S9U681</accession>
<dbReference type="Pfam" id="PF13041">
    <property type="entry name" value="PPR_2"/>
    <property type="match status" value="1"/>
</dbReference>
<feature type="repeat" description="PPR" evidence="1">
    <location>
        <begin position="916"/>
        <end position="950"/>
    </location>
</feature>
<dbReference type="AlphaFoldDB" id="S9U681"/>
<evidence type="ECO:0000313" key="3">
    <source>
        <dbReference type="EMBL" id="EPY27779.1"/>
    </source>
</evidence>
<dbReference type="GO" id="GO:0007005">
    <property type="term" value="P:mitochondrion organization"/>
    <property type="evidence" value="ECO:0007669"/>
    <property type="project" value="TreeGrafter"/>
</dbReference>
<dbReference type="GO" id="GO:0005739">
    <property type="term" value="C:mitochondrion"/>
    <property type="evidence" value="ECO:0007669"/>
    <property type="project" value="TreeGrafter"/>
</dbReference>
<feature type="repeat" description="PPR" evidence="1">
    <location>
        <begin position="456"/>
        <end position="486"/>
    </location>
</feature>
<dbReference type="PROSITE" id="PS51375">
    <property type="entry name" value="PPR"/>
    <property type="match status" value="5"/>
</dbReference>
<evidence type="ECO:0000313" key="4">
    <source>
        <dbReference type="Proteomes" id="UP000015354"/>
    </source>
</evidence>
<reference evidence="2" key="2">
    <citation type="submission" date="2013-03" db="EMBL/GenBank/DDBJ databases">
        <authorList>
            <person name="Motta M.C.M."/>
            <person name="Martins A.C.A."/>
            <person name="Preta C.M.C.C."/>
            <person name="Silva R."/>
            <person name="de Souza S.S."/>
            <person name="Klein C.C."/>
            <person name="de Almeida L.G.P."/>
            <person name="Cunha O.L."/>
            <person name="Colabardini A.C."/>
            <person name="Lima B.A."/>
            <person name="Machado C.R."/>
            <person name="Soares C.M.A."/>
            <person name="de Menezes C.B.A."/>
            <person name="Bartolomeu D.C."/>
            <person name="Grisard E.C."/>
            <person name="Fantinatti-Garboggini F."/>
            <person name="Rodrigues-Luiz G.F."/>
            <person name="Wagner G."/>
            <person name="Goldman G.H."/>
            <person name="Fietto J.L.R."/>
            <person name="Ciapina L.P."/>
            <person name="Brocchi M."/>
            <person name="Elias M.C."/>
            <person name="Goldman M.H.S."/>
            <person name="Sagot M.-F."/>
            <person name="Pereira M."/>
            <person name="Stoco P.H."/>
            <person name="Teixeira S.M.R."/>
            <person name="de Mendonca-Neto R.P."/>
            <person name="Maciel T.E.F."/>
            <person name="Mendes T.A.O."/>
            <person name="Urmenyi T.P."/>
            <person name="Teixeira M.M.G."/>
            <person name="de Camargo E.F.P."/>
            <person name="de Sousa W."/>
            <person name="Schenkman S."/>
            <person name="de Vasconcelos A.T.R."/>
        </authorList>
    </citation>
    <scope>NUCLEOTIDE SEQUENCE</scope>
</reference>
<dbReference type="Gene3D" id="1.25.40.10">
    <property type="entry name" value="Tetratricopeptide repeat domain"/>
    <property type="match status" value="5"/>
</dbReference>
<dbReference type="Pfam" id="PF13812">
    <property type="entry name" value="PPR_3"/>
    <property type="match status" value="1"/>
</dbReference>
<evidence type="ECO:0000256" key="1">
    <source>
        <dbReference type="PROSITE-ProRule" id="PRU00708"/>
    </source>
</evidence>
<protein>
    <submittedName>
        <fullName evidence="2">Uncharacterized protein</fullName>
    </submittedName>
</protein>
<dbReference type="Proteomes" id="UP000015354">
    <property type="component" value="Unassembled WGS sequence"/>
</dbReference>
<dbReference type="InterPro" id="IPR011990">
    <property type="entry name" value="TPR-like_helical_dom_sf"/>
</dbReference>
<dbReference type="NCBIfam" id="TIGR00756">
    <property type="entry name" value="PPR"/>
    <property type="match status" value="3"/>
</dbReference>
<gene>
    <name evidence="3" type="ORF">STCU_05559</name>
    <name evidence="2" type="ORF">STCU_06227</name>
</gene>
<feature type="repeat" description="PPR" evidence="1">
    <location>
        <begin position="770"/>
        <end position="804"/>
    </location>
</feature>
<evidence type="ECO:0000313" key="2">
    <source>
        <dbReference type="EMBL" id="EPY26287.1"/>
    </source>
</evidence>
<dbReference type="InterPro" id="IPR002885">
    <property type="entry name" value="PPR_rpt"/>
</dbReference>
<sequence>MFRFNGVCLRKSTLLAAAPLLRNRSSFKPFTQQDEEELVRVIKTKPRHVLRHVRQQVWKSRKRELHFRSTVTHLMIVLQEFLRKKLLDPAQASQIMEGVLQECVVYAQHDMAHLLFRASLRFRKYGCVVTVNSIRALFDSYKRSDSSDLMVQLGNEMKSDASLRPLCIAAYLFGGREEEADALWGGVSATTLTKDDFLALVSGYEKLKKCEKLLALVDMVQEGNLSKEERGDVLGAILRCFYQLDDDASFTKVLQHVVDQSIHLDTQTFAIVLRQKMRRVTAPEEIEAVENELKALGYVPDIQGNSIIITAYARLVHFGDRGSEELMLSKVDTLLSSIESRLKQGDPDLDISAAHIRAVIRGYGAAGKPDSIKSAWSRMQYGSITKDVRIYNELFKWFALMGIVKDVLLLKDEMEAAQVHPDSATYTWMIRALGKFYPRHVDRIYTELRSRQVRPDIQLYTTLLGVLGDLGKMDEVQQLWEEMQKREESGTLQLTPITFAVLIRVYGSDAEKALAIYDACKHRNLHLHSHVQTSFIHALFNTTNGIEKVEKFAKSIETWDSDVYNVLLSTYSKANEKDRFLATLEKMQADGVSMNDVTFGTLITAFSRWGDEGKVQDVIQLLKEHEGEISPTFYSVLASSLNRLGHAEGVSDAWNDLVSSKLFPDTEVYNQFLSLYSRQHNIEKMQGVLDNMMKQVPPNPVTATTVLDVLGKSGRVSEMESLFEDMKASPDTQPTSVTYHQLLNTYAKTGDIVKMEKTHSEFLSQGHTENAVTFNILMDGYGRSKNFEQMEEVLCRRKESGVAVDDFALCIMLSSYGKAKLEAEVKRLFHDVASPDATNHDHLTKRVVWASIDAFCRCGNLEYVEKGIELLQQCNKENELKIGDCTGLIPYYCRLSEIEKAEGMMEKIKALGGEITYNSLNAMARGYTRVGRFDKAVEMLHTLMERNWAPDATTALHLSSAFLKAGLHEQARQVIEWRRHYANAAGEHPK</sequence>
<proteinExistence type="predicted"/>
<dbReference type="GO" id="GO:0006396">
    <property type="term" value="P:RNA processing"/>
    <property type="evidence" value="ECO:0007669"/>
    <property type="project" value="TreeGrafter"/>
</dbReference>
<feature type="repeat" description="PPR" evidence="1">
    <location>
        <begin position="699"/>
        <end position="729"/>
    </location>
</feature>
<dbReference type="Pfam" id="PF01535">
    <property type="entry name" value="PPR"/>
    <property type="match status" value="3"/>
</dbReference>
<dbReference type="InterPro" id="IPR051114">
    <property type="entry name" value="Mito_RNA_Proc_CCM1"/>
</dbReference>
<name>S9U681_9TRYP</name>
<reference evidence="2 4" key="1">
    <citation type="journal article" date="2013" name="PLoS ONE">
        <title>Predicting the Proteins of Angomonas deanei, Strigomonas culicis and Their Respective Endosymbionts Reveals New Aspects of the Trypanosomatidae Family.</title>
        <authorList>
            <person name="Motta M.C."/>
            <person name="Martins A.C."/>
            <person name="de Souza S.S."/>
            <person name="Catta-Preta C.M."/>
            <person name="Silva R."/>
            <person name="Klein C.C."/>
            <person name="de Almeida L.G."/>
            <person name="de Lima Cunha O."/>
            <person name="Ciapina L.P."/>
            <person name="Brocchi M."/>
            <person name="Colabardini A.C."/>
            <person name="de Araujo Lima B."/>
            <person name="Machado C.R."/>
            <person name="de Almeida Soares C.M."/>
            <person name="Probst C.M."/>
            <person name="de Menezes C.B."/>
            <person name="Thompson C.E."/>
            <person name="Bartholomeu D.C."/>
            <person name="Gradia D.F."/>
            <person name="Pavoni D.P."/>
            <person name="Grisard E.C."/>
            <person name="Fantinatti-Garboggini F."/>
            <person name="Marchini F.K."/>
            <person name="Rodrigues-Luiz G.F."/>
            <person name="Wagner G."/>
            <person name="Goldman G.H."/>
            <person name="Fietto J.L."/>
            <person name="Elias M.C."/>
            <person name="Goldman M.H."/>
            <person name="Sagot M.F."/>
            <person name="Pereira M."/>
            <person name="Stoco P.H."/>
            <person name="de Mendonca-Neto R.P."/>
            <person name="Teixeira S.M."/>
            <person name="Maciel T.E."/>
            <person name="de Oliveira Mendes T.A."/>
            <person name="Urmenyi T.P."/>
            <person name="de Souza W."/>
            <person name="Schenkman S."/>
            <person name="de Vasconcelos A.T."/>
        </authorList>
    </citation>
    <scope>NUCLEOTIDE SEQUENCE [LARGE SCALE GENOMIC DNA]</scope>
</reference>
<keyword evidence="4" id="KW-1185">Reference proteome</keyword>
<dbReference type="GO" id="GO:0003729">
    <property type="term" value="F:mRNA binding"/>
    <property type="evidence" value="ECO:0007669"/>
    <property type="project" value="TreeGrafter"/>
</dbReference>
<dbReference type="EMBL" id="ATMH01005559">
    <property type="protein sequence ID" value="EPY27779.1"/>
    <property type="molecule type" value="Genomic_DNA"/>
</dbReference>
<dbReference type="EMBL" id="ATMH01006227">
    <property type="protein sequence ID" value="EPY26287.1"/>
    <property type="molecule type" value="Genomic_DNA"/>
</dbReference>
<dbReference type="OrthoDB" id="185373at2759"/>